<evidence type="ECO:0000313" key="3">
    <source>
        <dbReference type="EMBL" id="GMN20941.1"/>
    </source>
</evidence>
<evidence type="ECO:0000313" key="1">
    <source>
        <dbReference type="EMBL" id="GMN20923.1"/>
    </source>
</evidence>
<sequence length="63" mass="7259">MIGDFSEQQTQGSLESMGTNDILTKSLGNDENSTLCKVQGIMLKYRQRNDSLLRWTEPYRNFV</sequence>
<gene>
    <name evidence="1" type="ORF">TIFTF001_039978</name>
    <name evidence="2" type="ORF">TIFTF001_039980</name>
    <name evidence="3" type="ORF">TIFTF001_039982</name>
    <name evidence="4" type="ORF">TIFTF001_039984</name>
</gene>
<dbReference type="Proteomes" id="UP001187192">
    <property type="component" value="Unassembled WGS sequence"/>
</dbReference>
<keyword evidence="5" id="KW-1185">Reference proteome</keyword>
<dbReference type="EMBL" id="BTGU01001299">
    <property type="protein sequence ID" value="GMN20941.1"/>
    <property type="molecule type" value="Genomic_DNA"/>
</dbReference>
<name>A0AA87YXR8_FICCA</name>
<organism evidence="2 5">
    <name type="scientific">Ficus carica</name>
    <name type="common">Common fig</name>
    <dbReference type="NCBI Taxonomy" id="3494"/>
    <lineage>
        <taxon>Eukaryota</taxon>
        <taxon>Viridiplantae</taxon>
        <taxon>Streptophyta</taxon>
        <taxon>Embryophyta</taxon>
        <taxon>Tracheophyta</taxon>
        <taxon>Spermatophyta</taxon>
        <taxon>Magnoliopsida</taxon>
        <taxon>eudicotyledons</taxon>
        <taxon>Gunneridae</taxon>
        <taxon>Pentapetalae</taxon>
        <taxon>rosids</taxon>
        <taxon>fabids</taxon>
        <taxon>Rosales</taxon>
        <taxon>Moraceae</taxon>
        <taxon>Ficeae</taxon>
        <taxon>Ficus</taxon>
    </lineage>
</organism>
<protein>
    <submittedName>
        <fullName evidence="2">Uncharacterized protein</fullName>
    </submittedName>
</protein>
<evidence type="ECO:0000313" key="2">
    <source>
        <dbReference type="EMBL" id="GMN20930.1"/>
    </source>
</evidence>
<accession>A0AA87YXR8</accession>
<dbReference type="EMBL" id="BTGU01001298">
    <property type="protein sequence ID" value="GMN20930.1"/>
    <property type="molecule type" value="Genomic_DNA"/>
</dbReference>
<dbReference type="AlphaFoldDB" id="A0AA87YXR8"/>
<proteinExistence type="predicted"/>
<comment type="caution">
    <text evidence="2">The sequence shown here is derived from an EMBL/GenBank/DDBJ whole genome shotgun (WGS) entry which is preliminary data.</text>
</comment>
<evidence type="ECO:0000313" key="5">
    <source>
        <dbReference type="Proteomes" id="UP001187192"/>
    </source>
</evidence>
<evidence type="ECO:0000313" key="4">
    <source>
        <dbReference type="EMBL" id="GMN20947.1"/>
    </source>
</evidence>
<dbReference type="EMBL" id="BTGU01001297">
    <property type="protein sequence ID" value="GMN20923.1"/>
    <property type="molecule type" value="Genomic_DNA"/>
</dbReference>
<reference evidence="2" key="1">
    <citation type="submission" date="2023-07" db="EMBL/GenBank/DDBJ databases">
        <title>draft genome sequence of fig (Ficus carica).</title>
        <authorList>
            <person name="Takahashi T."/>
            <person name="Nishimura K."/>
        </authorList>
    </citation>
    <scope>NUCLEOTIDE SEQUENCE</scope>
</reference>
<dbReference type="EMBL" id="BTGU01001300">
    <property type="protein sequence ID" value="GMN20947.1"/>
    <property type="molecule type" value="Genomic_DNA"/>
</dbReference>